<keyword evidence="2 7" id="KW-0436">Ligase</keyword>
<dbReference type="EC" id="6.3.4.19" evidence="7"/>
<evidence type="ECO:0000256" key="7">
    <source>
        <dbReference type="HAMAP-Rule" id="MF_01161"/>
    </source>
</evidence>
<dbReference type="Gene3D" id="1.20.59.20">
    <property type="match status" value="1"/>
</dbReference>
<sequence length="330" mass="34149">MPRAHGRPHPAVAAARSAVLAALSGTAPDDLVLAACSGGADSTALADALAFVAQAERRRAGAVVVDHGLQEGSAAVARRTGEALRALGLDPVEVVTVAVDPAGAGVEAAARAARYAALDAVADRLGARLVLLGHTRDDQAEQVLLGLARGSGARSLAGMPAARGRYRRPLLALGRDETRAACAAEDRTWWEDPMNDDPAFARVRARRALADLEADLGPGLAAALARSADLLRDDADHLEALAAEASATLGPPPWQEADLLDLPRAVRTRVWRSALVDAGAPAGQVSARHVDACDRLLTAWHGQGAVHAPGGVRVRRSGHRVSIDTAARVE</sequence>
<comment type="caution">
    <text evidence="10">The sequence shown here is derived from an EMBL/GenBank/DDBJ whole genome shotgun (WGS) entry which is preliminary data.</text>
</comment>
<comment type="catalytic activity">
    <reaction evidence="6 7">
        <text>cytidine(34) in tRNA(Ile2) + L-lysine + ATP = lysidine(34) in tRNA(Ile2) + AMP + diphosphate + H(+)</text>
        <dbReference type="Rhea" id="RHEA:43744"/>
        <dbReference type="Rhea" id="RHEA-COMP:10625"/>
        <dbReference type="Rhea" id="RHEA-COMP:10670"/>
        <dbReference type="ChEBI" id="CHEBI:15378"/>
        <dbReference type="ChEBI" id="CHEBI:30616"/>
        <dbReference type="ChEBI" id="CHEBI:32551"/>
        <dbReference type="ChEBI" id="CHEBI:33019"/>
        <dbReference type="ChEBI" id="CHEBI:82748"/>
        <dbReference type="ChEBI" id="CHEBI:83665"/>
        <dbReference type="ChEBI" id="CHEBI:456215"/>
        <dbReference type="EC" id="6.3.4.19"/>
    </reaction>
</comment>
<keyword evidence="1 7" id="KW-0963">Cytoplasm</keyword>
<evidence type="ECO:0000256" key="5">
    <source>
        <dbReference type="ARBA" id="ARBA00022840"/>
    </source>
</evidence>
<comment type="function">
    <text evidence="7">Ligates lysine onto the cytidine present at position 34 of the AUA codon-specific tRNA(Ile) that contains the anticodon CAU, in an ATP-dependent manner. Cytidine is converted to lysidine, thus changing the amino acid specificity of the tRNA from methionine to isoleucine.</text>
</comment>
<dbReference type="RefSeq" id="WP_165566887.1">
    <property type="nucleotide sequence ID" value="NZ_SAYU02000070.1"/>
</dbReference>
<evidence type="ECO:0000256" key="1">
    <source>
        <dbReference type="ARBA" id="ARBA00022490"/>
    </source>
</evidence>
<comment type="subcellular location">
    <subcellularLocation>
        <location evidence="7">Cytoplasm</location>
    </subcellularLocation>
</comment>
<dbReference type="InterPro" id="IPR015262">
    <property type="entry name" value="tRNA_Ile_lys_synt_subst-bd"/>
</dbReference>
<comment type="domain">
    <text evidence="7">The N-terminal region contains the highly conserved SGGXDS motif, predicted to be a P-loop motif involved in ATP binding.</text>
</comment>
<keyword evidence="4 7" id="KW-0547">Nucleotide-binding</keyword>
<dbReference type="Proteomes" id="UP000287866">
    <property type="component" value="Unassembled WGS sequence"/>
</dbReference>
<evidence type="ECO:0000259" key="8">
    <source>
        <dbReference type="Pfam" id="PF01171"/>
    </source>
</evidence>
<keyword evidence="3 7" id="KW-0819">tRNA processing</keyword>
<name>A0A8T6R8E3_9MICO</name>
<dbReference type="SUPFAM" id="SSF52402">
    <property type="entry name" value="Adenine nucleotide alpha hydrolases-like"/>
    <property type="match status" value="1"/>
</dbReference>
<dbReference type="EMBL" id="SAYU02000070">
    <property type="protein sequence ID" value="NHA69680.1"/>
    <property type="molecule type" value="Genomic_DNA"/>
</dbReference>
<evidence type="ECO:0000313" key="11">
    <source>
        <dbReference type="Proteomes" id="UP000287866"/>
    </source>
</evidence>
<protein>
    <recommendedName>
        <fullName evidence="7">tRNA(Ile)-lysidine synthase</fullName>
        <ecNumber evidence="7">6.3.4.19</ecNumber>
    </recommendedName>
    <alternativeName>
        <fullName evidence="7">tRNA(Ile)-2-lysyl-cytidine synthase</fullName>
    </alternativeName>
    <alternativeName>
        <fullName evidence="7">tRNA(Ile)-lysidine synthetase</fullName>
    </alternativeName>
</protein>
<dbReference type="GO" id="GO:0005737">
    <property type="term" value="C:cytoplasm"/>
    <property type="evidence" value="ECO:0007669"/>
    <property type="project" value="UniProtKB-SubCell"/>
</dbReference>
<keyword evidence="5 7" id="KW-0067">ATP-binding</keyword>
<gene>
    <name evidence="7 10" type="primary">tilS</name>
    <name evidence="10" type="ORF">EPD83_016675</name>
</gene>
<dbReference type="GO" id="GO:0006400">
    <property type="term" value="P:tRNA modification"/>
    <property type="evidence" value="ECO:0007669"/>
    <property type="project" value="UniProtKB-UniRule"/>
</dbReference>
<reference evidence="10" key="1">
    <citation type="submission" date="2020-03" db="EMBL/GenBank/DDBJ databases">
        <title>Phycicoccus flavus sp. nov., a novel endophytic actinobacterium isolated from branch of Kandelia candel.</title>
        <authorList>
            <person name="Tuo L."/>
        </authorList>
    </citation>
    <scope>NUCLEOTIDE SEQUENCE</scope>
    <source>
        <strain evidence="10">CMS6Z-2</strain>
    </source>
</reference>
<comment type="similarity">
    <text evidence="7">Belongs to the tRNA(Ile)-lysidine synthase family.</text>
</comment>
<dbReference type="HAMAP" id="MF_01161">
    <property type="entry name" value="tRNA_Ile_lys_synt"/>
    <property type="match status" value="1"/>
</dbReference>
<feature type="binding site" evidence="7">
    <location>
        <begin position="37"/>
        <end position="42"/>
    </location>
    <ligand>
        <name>ATP</name>
        <dbReference type="ChEBI" id="CHEBI:30616"/>
    </ligand>
</feature>
<dbReference type="InterPro" id="IPR012094">
    <property type="entry name" value="tRNA_Ile_lys_synt"/>
</dbReference>
<keyword evidence="11" id="KW-1185">Reference proteome</keyword>
<dbReference type="Pfam" id="PF09179">
    <property type="entry name" value="TilS"/>
    <property type="match status" value="1"/>
</dbReference>
<dbReference type="AlphaFoldDB" id="A0A8T6R8E3"/>
<feature type="domain" description="tRNA(Ile)-lysidine/2-thiocytidine synthase N-terminal" evidence="8">
    <location>
        <begin position="32"/>
        <end position="207"/>
    </location>
</feature>
<proteinExistence type="inferred from homology"/>
<evidence type="ECO:0000259" key="9">
    <source>
        <dbReference type="Pfam" id="PF09179"/>
    </source>
</evidence>
<dbReference type="PANTHER" id="PTHR43033:SF1">
    <property type="entry name" value="TRNA(ILE)-LYSIDINE SYNTHASE-RELATED"/>
    <property type="match status" value="1"/>
</dbReference>
<dbReference type="NCBIfam" id="TIGR02432">
    <property type="entry name" value="lysidine_TilS_N"/>
    <property type="match status" value="1"/>
</dbReference>
<evidence type="ECO:0000256" key="4">
    <source>
        <dbReference type="ARBA" id="ARBA00022741"/>
    </source>
</evidence>
<dbReference type="InterPro" id="IPR012795">
    <property type="entry name" value="tRNA_Ile_lys_synt_N"/>
</dbReference>
<evidence type="ECO:0000256" key="3">
    <source>
        <dbReference type="ARBA" id="ARBA00022694"/>
    </source>
</evidence>
<dbReference type="SUPFAM" id="SSF82829">
    <property type="entry name" value="MesJ substrate recognition domain-like"/>
    <property type="match status" value="1"/>
</dbReference>
<dbReference type="GO" id="GO:0032267">
    <property type="term" value="F:tRNA(Ile)-lysidine synthase activity"/>
    <property type="evidence" value="ECO:0007669"/>
    <property type="project" value="UniProtKB-EC"/>
</dbReference>
<dbReference type="InterPro" id="IPR011063">
    <property type="entry name" value="TilS/TtcA_N"/>
</dbReference>
<dbReference type="Gene3D" id="3.40.50.620">
    <property type="entry name" value="HUPs"/>
    <property type="match status" value="1"/>
</dbReference>
<evidence type="ECO:0000313" key="10">
    <source>
        <dbReference type="EMBL" id="NHA69680.1"/>
    </source>
</evidence>
<dbReference type="Pfam" id="PF01171">
    <property type="entry name" value="ATP_bind_3"/>
    <property type="match status" value="1"/>
</dbReference>
<evidence type="ECO:0000256" key="2">
    <source>
        <dbReference type="ARBA" id="ARBA00022598"/>
    </source>
</evidence>
<dbReference type="CDD" id="cd01992">
    <property type="entry name" value="TilS_N"/>
    <property type="match status" value="1"/>
</dbReference>
<organism evidence="10 11">
    <name type="scientific">Phycicoccus flavus</name>
    <dbReference type="NCBI Taxonomy" id="2502783"/>
    <lineage>
        <taxon>Bacteria</taxon>
        <taxon>Bacillati</taxon>
        <taxon>Actinomycetota</taxon>
        <taxon>Actinomycetes</taxon>
        <taxon>Micrococcales</taxon>
        <taxon>Intrasporangiaceae</taxon>
        <taxon>Phycicoccus</taxon>
    </lineage>
</organism>
<evidence type="ECO:0000256" key="6">
    <source>
        <dbReference type="ARBA" id="ARBA00048539"/>
    </source>
</evidence>
<dbReference type="GO" id="GO:0005524">
    <property type="term" value="F:ATP binding"/>
    <property type="evidence" value="ECO:0007669"/>
    <property type="project" value="UniProtKB-UniRule"/>
</dbReference>
<accession>A0A8T6R8E3</accession>
<dbReference type="PANTHER" id="PTHR43033">
    <property type="entry name" value="TRNA(ILE)-LYSIDINE SYNTHASE-RELATED"/>
    <property type="match status" value="1"/>
</dbReference>
<feature type="domain" description="tRNA(Ile)-lysidine synthase substrate-binding" evidence="9">
    <location>
        <begin position="257"/>
        <end position="321"/>
    </location>
</feature>
<dbReference type="InterPro" id="IPR014729">
    <property type="entry name" value="Rossmann-like_a/b/a_fold"/>
</dbReference>